<dbReference type="GO" id="GO:0006260">
    <property type="term" value="P:DNA replication"/>
    <property type="evidence" value="ECO:0007669"/>
    <property type="project" value="InterPro"/>
</dbReference>
<dbReference type="NCBIfam" id="TIGR00621">
    <property type="entry name" value="ssb"/>
    <property type="match status" value="1"/>
</dbReference>
<gene>
    <name evidence="3" type="ORF">METZ01_LOCUS74713</name>
</gene>
<dbReference type="InterPro" id="IPR012340">
    <property type="entry name" value="NA-bd_OB-fold"/>
</dbReference>
<evidence type="ECO:0000313" key="3">
    <source>
        <dbReference type="EMBL" id="SVA21859.1"/>
    </source>
</evidence>
<dbReference type="PANTHER" id="PTHR10302:SF27">
    <property type="entry name" value="SINGLE-STRANDED DNA-BINDING PROTEIN"/>
    <property type="match status" value="1"/>
</dbReference>
<proteinExistence type="inferred from homology"/>
<protein>
    <recommendedName>
        <fullName evidence="4">Single-stranded DNA-binding protein</fullName>
    </recommendedName>
</protein>
<dbReference type="CDD" id="cd04496">
    <property type="entry name" value="SSB_OBF"/>
    <property type="match status" value="1"/>
</dbReference>
<evidence type="ECO:0008006" key="4">
    <source>
        <dbReference type="Google" id="ProtNLM"/>
    </source>
</evidence>
<reference evidence="3" key="1">
    <citation type="submission" date="2018-05" db="EMBL/GenBank/DDBJ databases">
        <authorList>
            <person name="Lanie J.A."/>
            <person name="Ng W.-L."/>
            <person name="Kazmierczak K.M."/>
            <person name="Andrzejewski T.M."/>
            <person name="Davidsen T.M."/>
            <person name="Wayne K.J."/>
            <person name="Tettelin H."/>
            <person name="Glass J.I."/>
            <person name="Rusch D."/>
            <person name="Podicherti R."/>
            <person name="Tsui H.-C.T."/>
            <person name="Winkler M.E."/>
        </authorList>
    </citation>
    <scope>NUCLEOTIDE SEQUENCE</scope>
</reference>
<dbReference type="SUPFAM" id="SSF50249">
    <property type="entry name" value="Nucleic acid-binding proteins"/>
    <property type="match status" value="1"/>
</dbReference>
<dbReference type="EMBL" id="UINC01005522">
    <property type="protein sequence ID" value="SVA21859.1"/>
    <property type="molecule type" value="Genomic_DNA"/>
</dbReference>
<dbReference type="Gene3D" id="2.40.50.140">
    <property type="entry name" value="Nucleic acid-binding proteins"/>
    <property type="match status" value="1"/>
</dbReference>
<dbReference type="GO" id="GO:0003697">
    <property type="term" value="F:single-stranded DNA binding"/>
    <property type="evidence" value="ECO:0007669"/>
    <property type="project" value="InterPro"/>
</dbReference>
<dbReference type="PANTHER" id="PTHR10302">
    <property type="entry name" value="SINGLE-STRANDED DNA-BINDING PROTEIN"/>
    <property type="match status" value="1"/>
</dbReference>
<dbReference type="GO" id="GO:0009295">
    <property type="term" value="C:nucleoid"/>
    <property type="evidence" value="ECO:0007669"/>
    <property type="project" value="TreeGrafter"/>
</dbReference>
<dbReference type="AlphaFoldDB" id="A0A381U158"/>
<evidence type="ECO:0000256" key="2">
    <source>
        <dbReference type="SAM" id="MobiDB-lite"/>
    </source>
</evidence>
<organism evidence="3">
    <name type="scientific">marine metagenome</name>
    <dbReference type="NCBI Taxonomy" id="408172"/>
    <lineage>
        <taxon>unclassified sequences</taxon>
        <taxon>metagenomes</taxon>
        <taxon>ecological metagenomes</taxon>
    </lineage>
</organism>
<evidence type="ECO:0000256" key="1">
    <source>
        <dbReference type="ARBA" id="ARBA00023125"/>
    </source>
</evidence>
<dbReference type="InterPro" id="IPR011344">
    <property type="entry name" value="ssDNA-bd"/>
</dbReference>
<feature type="region of interest" description="Disordered" evidence="2">
    <location>
        <begin position="106"/>
        <end position="141"/>
    </location>
</feature>
<dbReference type="PIRSF" id="PIRSF002070">
    <property type="entry name" value="SSB"/>
    <property type="match status" value="1"/>
</dbReference>
<keyword evidence="1" id="KW-0238">DNA-binding</keyword>
<dbReference type="InterPro" id="IPR000424">
    <property type="entry name" value="Primosome_PriB/ssb"/>
</dbReference>
<sequence length="141" mass="15915">MQKNSLNKVILIGNLGQDPEARFTPQGTAVTSLSVATNESWKDQSGEKQDRTEWHRVVMYGRMAETASEYMKKGQMVYVEGRLHTREWEDKNQIKRRTTEISCDNFTMLGKRSDNTGSDRVAPDAAPNPKSDSGSDDDLPF</sequence>
<dbReference type="Pfam" id="PF00436">
    <property type="entry name" value="SSB"/>
    <property type="match status" value="1"/>
</dbReference>
<name>A0A381U158_9ZZZZ</name>
<dbReference type="HAMAP" id="MF_00984">
    <property type="entry name" value="SSB"/>
    <property type="match status" value="1"/>
</dbReference>
<dbReference type="PROSITE" id="PS50935">
    <property type="entry name" value="SSB"/>
    <property type="match status" value="1"/>
</dbReference>
<accession>A0A381U158</accession>